<sequence length="135" mass="14174">MSSPPVQEKVERLELADLVLLLVLEAHGRAASGPTGATGHRPATPRRLRIPGSIAAVLQARDRKIDGGRGTGSAMNHRREEGSGATGKRSHWTSARRLHGRAGRARGERGASAGRARGERGASAGRARGEPAVRP</sequence>
<keyword evidence="3" id="KW-1185">Reference proteome</keyword>
<feature type="compositionally biased region" description="Low complexity" evidence="1">
    <location>
        <begin position="110"/>
        <end position="126"/>
    </location>
</feature>
<organism evidence="2 3">
    <name type="scientific">Liparis tanakae</name>
    <name type="common">Tanaka's snailfish</name>
    <dbReference type="NCBI Taxonomy" id="230148"/>
    <lineage>
        <taxon>Eukaryota</taxon>
        <taxon>Metazoa</taxon>
        <taxon>Chordata</taxon>
        <taxon>Craniata</taxon>
        <taxon>Vertebrata</taxon>
        <taxon>Euteleostomi</taxon>
        <taxon>Actinopterygii</taxon>
        <taxon>Neopterygii</taxon>
        <taxon>Teleostei</taxon>
        <taxon>Neoteleostei</taxon>
        <taxon>Acanthomorphata</taxon>
        <taxon>Eupercaria</taxon>
        <taxon>Perciformes</taxon>
        <taxon>Cottioidei</taxon>
        <taxon>Cottales</taxon>
        <taxon>Liparidae</taxon>
        <taxon>Liparis</taxon>
    </lineage>
</organism>
<comment type="caution">
    <text evidence="2">The sequence shown here is derived from an EMBL/GenBank/DDBJ whole genome shotgun (WGS) entry which is preliminary data.</text>
</comment>
<proteinExistence type="predicted"/>
<evidence type="ECO:0000256" key="1">
    <source>
        <dbReference type="SAM" id="MobiDB-lite"/>
    </source>
</evidence>
<name>A0A4Z2EKC2_9TELE</name>
<gene>
    <name evidence="2" type="ORF">EYF80_060594</name>
</gene>
<evidence type="ECO:0000313" key="2">
    <source>
        <dbReference type="EMBL" id="TNN29259.1"/>
    </source>
</evidence>
<dbReference type="Proteomes" id="UP000314294">
    <property type="component" value="Unassembled WGS sequence"/>
</dbReference>
<reference evidence="2 3" key="1">
    <citation type="submission" date="2019-03" db="EMBL/GenBank/DDBJ databases">
        <title>First draft genome of Liparis tanakae, snailfish: a comprehensive survey of snailfish specific genes.</title>
        <authorList>
            <person name="Kim W."/>
            <person name="Song I."/>
            <person name="Jeong J.-H."/>
            <person name="Kim D."/>
            <person name="Kim S."/>
            <person name="Ryu S."/>
            <person name="Song J.Y."/>
            <person name="Lee S.K."/>
        </authorList>
    </citation>
    <scope>NUCLEOTIDE SEQUENCE [LARGE SCALE GENOMIC DNA]</scope>
    <source>
        <tissue evidence="2">Muscle</tissue>
    </source>
</reference>
<accession>A0A4Z2EKC2</accession>
<dbReference type="EMBL" id="SRLO01005865">
    <property type="protein sequence ID" value="TNN29259.1"/>
    <property type="molecule type" value="Genomic_DNA"/>
</dbReference>
<feature type="region of interest" description="Disordered" evidence="1">
    <location>
        <begin position="28"/>
        <end position="135"/>
    </location>
</feature>
<dbReference type="AlphaFoldDB" id="A0A4Z2EKC2"/>
<feature type="compositionally biased region" description="Basic residues" evidence="1">
    <location>
        <begin position="88"/>
        <end position="104"/>
    </location>
</feature>
<protein>
    <submittedName>
        <fullName evidence="2">Uncharacterized protein</fullName>
    </submittedName>
</protein>
<evidence type="ECO:0000313" key="3">
    <source>
        <dbReference type="Proteomes" id="UP000314294"/>
    </source>
</evidence>